<keyword evidence="4 6" id="KW-1133">Transmembrane helix</keyword>
<dbReference type="GO" id="GO:0005886">
    <property type="term" value="C:plasma membrane"/>
    <property type="evidence" value="ECO:0007669"/>
    <property type="project" value="UniProtKB-SubCell"/>
</dbReference>
<dbReference type="RefSeq" id="WP_094009985.1">
    <property type="nucleotide sequence ID" value="NZ_FOEQ01000001.1"/>
</dbReference>
<accession>A0A1H8ZIK3</accession>
<dbReference type="PANTHER" id="PTHR30086:SF17">
    <property type="entry name" value="LYSE FAMILY TRANSLOCATOR"/>
    <property type="match status" value="1"/>
</dbReference>
<dbReference type="PANTHER" id="PTHR30086">
    <property type="entry name" value="ARGININE EXPORTER PROTEIN ARGO"/>
    <property type="match status" value="1"/>
</dbReference>
<feature type="transmembrane region" description="Helical" evidence="6">
    <location>
        <begin position="149"/>
        <end position="168"/>
    </location>
</feature>
<dbReference type="InterPro" id="IPR001123">
    <property type="entry name" value="LeuE-type"/>
</dbReference>
<sequence>MQLFMLVATAHFLALLSPGPDFFLVAHTSASAGWRLASGACAGIALANGMFICAAFTGVSFLRDGGPLFVTLQLAGCGYLLYLGQLFLRHAGQATLTHSEPGVATSARGWLNSLGMGFASGILNPKNALFYASLASMIASSGTWAKLGYGIWMFAIVLAWDLAVAVAIGNPRVLRRFARALPWLERASGLMLILLAGAVLTHLAWR</sequence>
<dbReference type="Proteomes" id="UP000199221">
    <property type="component" value="Unassembled WGS sequence"/>
</dbReference>
<feature type="transmembrane region" description="Helical" evidence="6">
    <location>
        <begin position="36"/>
        <end position="56"/>
    </location>
</feature>
<evidence type="ECO:0000256" key="1">
    <source>
        <dbReference type="ARBA" id="ARBA00004651"/>
    </source>
</evidence>
<dbReference type="Pfam" id="PF01810">
    <property type="entry name" value="LysE"/>
    <property type="match status" value="1"/>
</dbReference>
<comment type="subcellular location">
    <subcellularLocation>
        <location evidence="1">Cell membrane</location>
        <topology evidence="1">Multi-pass membrane protein</topology>
    </subcellularLocation>
</comment>
<feature type="transmembrane region" description="Helical" evidence="6">
    <location>
        <begin position="189"/>
        <end position="205"/>
    </location>
</feature>
<evidence type="ECO:0000256" key="4">
    <source>
        <dbReference type="ARBA" id="ARBA00022989"/>
    </source>
</evidence>
<evidence type="ECO:0000256" key="6">
    <source>
        <dbReference type="SAM" id="Phobius"/>
    </source>
</evidence>
<dbReference type="EMBL" id="FOEQ01000001">
    <property type="protein sequence ID" value="SEP64379.1"/>
    <property type="molecule type" value="Genomic_DNA"/>
</dbReference>
<organism evidence="7 8">
    <name type="scientific">Pseudomonas soli</name>
    <dbReference type="NCBI Taxonomy" id="1306993"/>
    <lineage>
        <taxon>Bacteria</taxon>
        <taxon>Pseudomonadati</taxon>
        <taxon>Pseudomonadota</taxon>
        <taxon>Gammaproteobacteria</taxon>
        <taxon>Pseudomonadales</taxon>
        <taxon>Pseudomonadaceae</taxon>
        <taxon>Pseudomonas</taxon>
    </lineage>
</organism>
<evidence type="ECO:0000256" key="5">
    <source>
        <dbReference type="ARBA" id="ARBA00023136"/>
    </source>
</evidence>
<dbReference type="AlphaFoldDB" id="A0A1H8ZIK3"/>
<gene>
    <name evidence="7" type="ORF">SAMN05216230_101147</name>
</gene>
<protein>
    <submittedName>
        <fullName evidence="7">Threonine/homoserine/homoserine lactone efflux protein</fullName>
    </submittedName>
</protein>
<reference evidence="7 8" key="1">
    <citation type="submission" date="2016-10" db="EMBL/GenBank/DDBJ databases">
        <authorList>
            <person name="de Groot N.N."/>
        </authorList>
    </citation>
    <scope>NUCLEOTIDE SEQUENCE [LARGE SCALE GENOMIC DNA]</scope>
    <source>
        <strain evidence="7 8">LMG 27941</strain>
    </source>
</reference>
<keyword evidence="3 6" id="KW-0812">Transmembrane</keyword>
<evidence type="ECO:0000256" key="2">
    <source>
        <dbReference type="ARBA" id="ARBA00022475"/>
    </source>
</evidence>
<evidence type="ECO:0000313" key="7">
    <source>
        <dbReference type="EMBL" id="SEP64379.1"/>
    </source>
</evidence>
<keyword evidence="2" id="KW-1003">Cell membrane</keyword>
<evidence type="ECO:0000256" key="3">
    <source>
        <dbReference type="ARBA" id="ARBA00022692"/>
    </source>
</evidence>
<dbReference type="GO" id="GO:0015171">
    <property type="term" value="F:amino acid transmembrane transporter activity"/>
    <property type="evidence" value="ECO:0007669"/>
    <property type="project" value="TreeGrafter"/>
</dbReference>
<evidence type="ECO:0000313" key="8">
    <source>
        <dbReference type="Proteomes" id="UP000199221"/>
    </source>
</evidence>
<feature type="transmembrane region" description="Helical" evidence="6">
    <location>
        <begin position="68"/>
        <end position="88"/>
    </location>
</feature>
<name>A0A1H8ZIK3_9PSED</name>
<proteinExistence type="predicted"/>
<keyword evidence="5 6" id="KW-0472">Membrane</keyword>